<dbReference type="AlphaFoldDB" id="A0A840L9C7"/>
<evidence type="ECO:0000256" key="1">
    <source>
        <dbReference type="ARBA" id="ARBA00022722"/>
    </source>
</evidence>
<evidence type="ECO:0000256" key="3">
    <source>
        <dbReference type="ARBA" id="ARBA00022759"/>
    </source>
</evidence>
<keyword evidence="2" id="KW-0479">Metal-binding</keyword>
<organism evidence="8 9">
    <name type="scientific">Roseateles oligotrophus</name>
    <dbReference type="NCBI Taxonomy" id="1769250"/>
    <lineage>
        <taxon>Bacteria</taxon>
        <taxon>Pseudomonadati</taxon>
        <taxon>Pseudomonadota</taxon>
        <taxon>Betaproteobacteria</taxon>
        <taxon>Burkholderiales</taxon>
        <taxon>Sphaerotilaceae</taxon>
        <taxon>Roseateles</taxon>
    </lineage>
</organism>
<dbReference type="GO" id="GO:0046872">
    <property type="term" value="F:metal ion binding"/>
    <property type="evidence" value="ECO:0007669"/>
    <property type="project" value="UniProtKB-KW"/>
</dbReference>
<dbReference type="GO" id="GO:0006308">
    <property type="term" value="P:DNA catabolic process"/>
    <property type="evidence" value="ECO:0007669"/>
    <property type="project" value="InterPro"/>
</dbReference>
<keyword evidence="1" id="KW-0540">Nuclease</keyword>
<dbReference type="GO" id="GO:0004519">
    <property type="term" value="F:endonuclease activity"/>
    <property type="evidence" value="ECO:0007669"/>
    <property type="project" value="UniProtKB-KW"/>
</dbReference>
<evidence type="ECO:0000256" key="2">
    <source>
        <dbReference type="ARBA" id="ARBA00022723"/>
    </source>
</evidence>
<keyword evidence="7" id="KW-0732">Signal</keyword>
<keyword evidence="6" id="KW-0325">Glycoprotein</keyword>
<keyword evidence="5" id="KW-1015">Disulfide bond</keyword>
<dbReference type="CDD" id="cd11010">
    <property type="entry name" value="S1-P1_nuclease"/>
    <property type="match status" value="1"/>
</dbReference>
<dbReference type="PANTHER" id="PTHR33146">
    <property type="entry name" value="ENDONUCLEASE 4"/>
    <property type="match status" value="1"/>
</dbReference>
<keyword evidence="3" id="KW-0255">Endonuclease</keyword>
<comment type="caution">
    <text evidence="8">The sequence shown here is derived from an EMBL/GenBank/DDBJ whole genome shotgun (WGS) entry which is preliminary data.</text>
</comment>
<dbReference type="InterPro" id="IPR008947">
    <property type="entry name" value="PLipase_C/P1_nuclease_dom_sf"/>
</dbReference>
<feature type="chain" id="PRO_5032974172" description="S1/P1 nuclease" evidence="7">
    <location>
        <begin position="23"/>
        <end position="336"/>
    </location>
</feature>
<evidence type="ECO:0000313" key="9">
    <source>
        <dbReference type="Proteomes" id="UP000562027"/>
    </source>
</evidence>
<feature type="signal peptide" evidence="7">
    <location>
        <begin position="1"/>
        <end position="22"/>
    </location>
</feature>
<evidence type="ECO:0000256" key="5">
    <source>
        <dbReference type="ARBA" id="ARBA00023157"/>
    </source>
</evidence>
<accession>A0A840L9C7</accession>
<dbReference type="GO" id="GO:0003676">
    <property type="term" value="F:nucleic acid binding"/>
    <property type="evidence" value="ECO:0007669"/>
    <property type="project" value="InterPro"/>
</dbReference>
<sequence>MRTVPKLVAVLLLLASSSSAQAFGPLGHQTVGGIADQLLRGSAAAARVRSILGSNLQTAAVWADCAKGVGQARSGAPFVYDGSGPYPECTYYENPASQRAMEAFVRRNATRCYANSSDEVCRHKSYHYTDVATTQPRYARGLVGTSDHDLVAAIQACVAVLRGQPAPAPFNLASKKEALRLLSHYLGDLHQPMHVLSVYLDAAGQVVDPDAGVFDPKTSTKGANTIWLKGAKLHALWDGVPGRLATRLLAGEGAAAAAQVPVTSGGPEGWPEAWATDTLLAGRAALSVLSFAPRDASGVWKASAPADYKASREALQREQMIKAGARLAALLQDIWP</sequence>
<keyword evidence="9" id="KW-1185">Reference proteome</keyword>
<evidence type="ECO:0000313" key="8">
    <source>
        <dbReference type="EMBL" id="MBB4844696.1"/>
    </source>
</evidence>
<dbReference type="InterPro" id="IPR003154">
    <property type="entry name" value="S1/P1nuclease"/>
</dbReference>
<dbReference type="RefSeq" id="WP_184301475.1">
    <property type="nucleotide sequence ID" value="NZ_JACHLP010000006.1"/>
</dbReference>
<evidence type="ECO:0000256" key="7">
    <source>
        <dbReference type="SAM" id="SignalP"/>
    </source>
</evidence>
<proteinExistence type="predicted"/>
<name>A0A840L9C7_9BURK</name>
<dbReference type="GO" id="GO:0016788">
    <property type="term" value="F:hydrolase activity, acting on ester bonds"/>
    <property type="evidence" value="ECO:0007669"/>
    <property type="project" value="InterPro"/>
</dbReference>
<dbReference type="SUPFAM" id="SSF48537">
    <property type="entry name" value="Phospholipase C/P1 nuclease"/>
    <property type="match status" value="1"/>
</dbReference>
<gene>
    <name evidence="8" type="ORF">HNP55_003240</name>
</gene>
<reference evidence="8 9" key="1">
    <citation type="submission" date="2020-08" db="EMBL/GenBank/DDBJ databases">
        <title>Functional genomics of gut bacteria from endangered species of beetles.</title>
        <authorList>
            <person name="Carlos-Shanley C."/>
        </authorList>
    </citation>
    <scope>NUCLEOTIDE SEQUENCE [LARGE SCALE GENOMIC DNA]</scope>
    <source>
        <strain evidence="8 9">S00239</strain>
    </source>
</reference>
<evidence type="ECO:0008006" key="10">
    <source>
        <dbReference type="Google" id="ProtNLM"/>
    </source>
</evidence>
<keyword evidence="4" id="KW-0378">Hydrolase</keyword>
<protein>
    <recommendedName>
        <fullName evidence="10">S1/P1 nuclease</fullName>
    </recommendedName>
</protein>
<dbReference type="EMBL" id="JACHLP010000006">
    <property type="protein sequence ID" value="MBB4844696.1"/>
    <property type="molecule type" value="Genomic_DNA"/>
</dbReference>
<dbReference type="Proteomes" id="UP000562027">
    <property type="component" value="Unassembled WGS sequence"/>
</dbReference>
<evidence type="ECO:0000256" key="6">
    <source>
        <dbReference type="ARBA" id="ARBA00023180"/>
    </source>
</evidence>
<dbReference type="Pfam" id="PF02265">
    <property type="entry name" value="S1-P1_nuclease"/>
    <property type="match status" value="1"/>
</dbReference>
<evidence type="ECO:0000256" key="4">
    <source>
        <dbReference type="ARBA" id="ARBA00022801"/>
    </source>
</evidence>
<dbReference type="Gene3D" id="1.10.575.10">
    <property type="entry name" value="P1 Nuclease"/>
    <property type="match status" value="1"/>
</dbReference>
<dbReference type="PANTHER" id="PTHR33146:SF26">
    <property type="entry name" value="ENDONUCLEASE 4"/>
    <property type="match status" value="1"/>
</dbReference>